<feature type="region of interest" description="Disordered" evidence="1">
    <location>
        <begin position="1"/>
        <end position="26"/>
    </location>
</feature>
<dbReference type="PANTHER" id="PTHR33121:SF79">
    <property type="entry name" value="CYCLIC DI-GMP PHOSPHODIESTERASE PDED-RELATED"/>
    <property type="match status" value="1"/>
</dbReference>
<dbReference type="OrthoDB" id="9814202at2"/>
<sequence>MTRARQSGRQPTRDRRAPRRAGPSMLKQIRSLLSRDDDDRGPDGKPRVTLQKALDRKWLEVWYQPKFDLATRKMVGAEALVRVRHPEHGVLAPFAFLPGAGEAAMLAMTERVIAEALRDWEHCRAVGAPELKLAVNVPANAFVRLPIARMIRDGRPRSTEWPGLILEVTEDQVMNDLDVANEVAAELRSQNCGLAVDDFGAGYSSLARLRQLPFTELKIDRAYVTDCHTDRTNAGMLETIVELAKRFELKTVAEGIETPHESHKLQGIGCLVGQGYLFAKPMPKDQFIATLQRHTGKRAPEPSRWNPFASAPKLRTGT</sequence>
<organism evidence="3 4">
    <name type="scientific">Rhodoplanes elegans</name>
    <dbReference type="NCBI Taxonomy" id="29408"/>
    <lineage>
        <taxon>Bacteria</taxon>
        <taxon>Pseudomonadati</taxon>
        <taxon>Pseudomonadota</taxon>
        <taxon>Alphaproteobacteria</taxon>
        <taxon>Hyphomicrobiales</taxon>
        <taxon>Nitrobacteraceae</taxon>
        <taxon>Rhodoplanes</taxon>
    </lineage>
</organism>
<dbReference type="GO" id="GO:0071111">
    <property type="term" value="F:cyclic-guanylate-specific phosphodiesterase activity"/>
    <property type="evidence" value="ECO:0007669"/>
    <property type="project" value="InterPro"/>
</dbReference>
<feature type="region of interest" description="Disordered" evidence="1">
    <location>
        <begin position="293"/>
        <end position="318"/>
    </location>
</feature>
<dbReference type="Pfam" id="PF00563">
    <property type="entry name" value="EAL"/>
    <property type="match status" value="1"/>
</dbReference>
<gene>
    <name evidence="3" type="ORF">CH338_26880</name>
</gene>
<reference evidence="3 4" key="1">
    <citation type="submission" date="2017-07" db="EMBL/GenBank/DDBJ databases">
        <title>Draft Genome Sequences of Select Purple Nonsulfur Bacteria.</title>
        <authorList>
            <person name="Lasarre B."/>
            <person name="Mckinlay J.B."/>
        </authorList>
    </citation>
    <scope>NUCLEOTIDE SEQUENCE [LARGE SCALE GENOMIC DNA]</scope>
    <source>
        <strain evidence="3 4">DSM 11907</strain>
    </source>
</reference>
<feature type="domain" description="EAL" evidence="2">
    <location>
        <begin position="43"/>
        <end position="295"/>
    </location>
</feature>
<dbReference type="AlphaFoldDB" id="A0A327JZ51"/>
<evidence type="ECO:0000313" key="4">
    <source>
        <dbReference type="Proteomes" id="UP000248863"/>
    </source>
</evidence>
<evidence type="ECO:0000259" key="2">
    <source>
        <dbReference type="PROSITE" id="PS50883"/>
    </source>
</evidence>
<keyword evidence="4" id="KW-1185">Reference proteome</keyword>
<evidence type="ECO:0000313" key="3">
    <source>
        <dbReference type="EMBL" id="RAI30874.1"/>
    </source>
</evidence>
<proteinExistence type="predicted"/>
<protein>
    <recommendedName>
        <fullName evidence="2">EAL domain-containing protein</fullName>
    </recommendedName>
</protein>
<dbReference type="InterPro" id="IPR050706">
    <property type="entry name" value="Cyclic-di-GMP_PDE-like"/>
</dbReference>
<dbReference type="PANTHER" id="PTHR33121">
    <property type="entry name" value="CYCLIC DI-GMP PHOSPHODIESTERASE PDEF"/>
    <property type="match status" value="1"/>
</dbReference>
<dbReference type="InterPro" id="IPR001633">
    <property type="entry name" value="EAL_dom"/>
</dbReference>
<dbReference type="Proteomes" id="UP000248863">
    <property type="component" value="Unassembled WGS sequence"/>
</dbReference>
<comment type="caution">
    <text evidence="3">The sequence shown here is derived from an EMBL/GenBank/DDBJ whole genome shotgun (WGS) entry which is preliminary data.</text>
</comment>
<name>A0A327JZ51_9BRAD</name>
<dbReference type="EMBL" id="NPEU01000557">
    <property type="protein sequence ID" value="RAI30874.1"/>
    <property type="molecule type" value="Genomic_DNA"/>
</dbReference>
<dbReference type="Gene3D" id="3.20.20.450">
    <property type="entry name" value="EAL domain"/>
    <property type="match status" value="1"/>
</dbReference>
<dbReference type="InterPro" id="IPR035919">
    <property type="entry name" value="EAL_sf"/>
</dbReference>
<accession>A0A327JZ51</accession>
<dbReference type="SMART" id="SM00052">
    <property type="entry name" value="EAL"/>
    <property type="match status" value="1"/>
</dbReference>
<dbReference type="PROSITE" id="PS50883">
    <property type="entry name" value="EAL"/>
    <property type="match status" value="1"/>
</dbReference>
<evidence type="ECO:0000256" key="1">
    <source>
        <dbReference type="SAM" id="MobiDB-lite"/>
    </source>
</evidence>
<dbReference type="SUPFAM" id="SSF141868">
    <property type="entry name" value="EAL domain-like"/>
    <property type="match status" value="1"/>
</dbReference>
<dbReference type="CDD" id="cd01948">
    <property type="entry name" value="EAL"/>
    <property type="match status" value="1"/>
</dbReference>